<feature type="region of interest" description="Disordered" evidence="9">
    <location>
        <begin position="133"/>
        <end position="163"/>
    </location>
</feature>
<evidence type="ECO:0000259" key="10">
    <source>
        <dbReference type="PROSITE" id="PS50016"/>
    </source>
</evidence>
<dbReference type="InterPro" id="IPR045104">
    <property type="entry name" value="Alfin"/>
</dbReference>
<dbReference type="GeneID" id="125315264"/>
<dbReference type="InterPro" id="IPR019787">
    <property type="entry name" value="Znf_PHD-finger"/>
</dbReference>
<dbReference type="InterPro" id="IPR019786">
    <property type="entry name" value="Zinc_finger_PHD-type_CS"/>
</dbReference>
<keyword evidence="8" id="KW-0156">Chromatin regulator</keyword>
<evidence type="ECO:0000256" key="2">
    <source>
        <dbReference type="ARBA" id="ARBA00022723"/>
    </source>
</evidence>
<dbReference type="PANTHER" id="PTHR12321">
    <property type="entry name" value="CPG BINDING PROTEIN"/>
    <property type="match status" value="1"/>
</dbReference>
<evidence type="ECO:0000256" key="7">
    <source>
        <dbReference type="PROSITE-ProRule" id="PRU00146"/>
    </source>
</evidence>
<dbReference type="SMART" id="SM00249">
    <property type="entry name" value="PHD"/>
    <property type="match status" value="1"/>
</dbReference>
<keyword evidence="8" id="KW-0539">Nucleus</keyword>
<sequence>MANRGLSVQELFGHIKGCRAGIIRALTTEEEPMCLFGLPDGTWELRLPEDMVPPDLPEPMLGVNYGKVDTSLDQWLRTVAAHSDSWLIALAFSIASNFHFGKKKRKTLFNKINELPTVLEAVKQFYREHQATIKSSSQTKSGERMRAQQSQVVAQPAEAQDDEEDNIPCGSCRRVCEGDEFWIFCDTCRIWYHGDCVNMTAEMARLIKQYTCPYCRGKRARV</sequence>
<keyword evidence="11" id="KW-1185">Reference proteome</keyword>
<comment type="domain">
    <text evidence="8">The PHD-type zinc finger mediates the binding to H3K4me3.</text>
</comment>
<keyword evidence="3 7" id="KW-0863">Zinc-finger</keyword>
<dbReference type="InterPro" id="IPR013083">
    <property type="entry name" value="Znf_RING/FYVE/PHD"/>
</dbReference>
<protein>
    <recommendedName>
        <fullName evidence="8">PHD finger protein ALFIN-LIKE</fullName>
    </recommendedName>
</protein>
<organism evidence="11 12">
    <name type="scientific">Rhodamnia argentea</name>
    <dbReference type="NCBI Taxonomy" id="178133"/>
    <lineage>
        <taxon>Eukaryota</taxon>
        <taxon>Viridiplantae</taxon>
        <taxon>Streptophyta</taxon>
        <taxon>Embryophyta</taxon>
        <taxon>Tracheophyta</taxon>
        <taxon>Spermatophyta</taxon>
        <taxon>Magnoliopsida</taxon>
        <taxon>eudicotyledons</taxon>
        <taxon>Gunneridae</taxon>
        <taxon>Pentapetalae</taxon>
        <taxon>rosids</taxon>
        <taxon>malvids</taxon>
        <taxon>Myrtales</taxon>
        <taxon>Myrtaceae</taxon>
        <taxon>Myrtoideae</taxon>
        <taxon>Myrteae</taxon>
        <taxon>Australasian group</taxon>
        <taxon>Rhodamnia</taxon>
    </lineage>
</organism>
<dbReference type="PROSITE" id="PS50016">
    <property type="entry name" value="ZF_PHD_2"/>
    <property type="match status" value="1"/>
</dbReference>
<feature type="domain" description="PHD-type" evidence="10">
    <location>
        <begin position="166"/>
        <end position="218"/>
    </location>
</feature>
<dbReference type="Gene3D" id="3.30.40.10">
    <property type="entry name" value="Zinc/RING finger domain, C3HC4 (zinc finger)"/>
    <property type="match status" value="1"/>
</dbReference>
<keyword evidence="5 8" id="KW-0805">Transcription regulation</keyword>
<comment type="subcellular location">
    <subcellularLocation>
        <location evidence="8">Nucleus</location>
    </subcellularLocation>
</comment>
<evidence type="ECO:0000256" key="8">
    <source>
        <dbReference type="RuleBase" id="RU369089"/>
    </source>
</evidence>
<dbReference type="InterPro" id="IPR011011">
    <property type="entry name" value="Znf_FYVE_PHD"/>
</dbReference>
<evidence type="ECO:0000313" key="12">
    <source>
        <dbReference type="RefSeq" id="XP_048135674.1"/>
    </source>
</evidence>
<proteinExistence type="inferred from homology"/>
<dbReference type="Pfam" id="PF00628">
    <property type="entry name" value="PHD"/>
    <property type="match status" value="1"/>
</dbReference>
<reference evidence="12" key="1">
    <citation type="submission" date="2025-08" db="UniProtKB">
        <authorList>
            <consortium name="RefSeq"/>
        </authorList>
    </citation>
    <scope>IDENTIFICATION</scope>
    <source>
        <tissue evidence="12">Leaf</tissue>
    </source>
</reference>
<accession>A0ABM3HGE0</accession>
<dbReference type="PROSITE" id="PS01359">
    <property type="entry name" value="ZF_PHD_1"/>
    <property type="match status" value="1"/>
</dbReference>
<dbReference type="Pfam" id="PF12165">
    <property type="entry name" value="Alfin"/>
    <property type="match status" value="1"/>
</dbReference>
<gene>
    <name evidence="12" type="primary">LOC125315264</name>
</gene>
<keyword evidence="4 8" id="KW-0862">Zinc</keyword>
<evidence type="ECO:0000256" key="4">
    <source>
        <dbReference type="ARBA" id="ARBA00022833"/>
    </source>
</evidence>
<evidence type="ECO:0000313" key="11">
    <source>
        <dbReference type="Proteomes" id="UP000827889"/>
    </source>
</evidence>
<evidence type="ECO:0000256" key="9">
    <source>
        <dbReference type="SAM" id="MobiDB-lite"/>
    </source>
</evidence>
<dbReference type="InterPro" id="IPR001965">
    <property type="entry name" value="Znf_PHD"/>
</dbReference>
<comment type="function">
    <text evidence="8">Histone-binding component that specifically recognizes H3 tails trimethylated on 'Lys-4' (H3K4me3), which mark transcription start sites of virtually all active genes.</text>
</comment>
<dbReference type="InterPro" id="IPR021998">
    <property type="entry name" value="Alfin_N"/>
</dbReference>
<keyword evidence="6 8" id="KW-0804">Transcription</keyword>
<comment type="similarity">
    <text evidence="1 8">Belongs to the Alfin family.</text>
</comment>
<dbReference type="PANTHER" id="PTHR12321:SF98">
    <property type="entry name" value="PHD FINGER PROTEIN ALFIN-LIKE 5"/>
    <property type="match status" value="1"/>
</dbReference>
<evidence type="ECO:0000256" key="5">
    <source>
        <dbReference type="ARBA" id="ARBA00023015"/>
    </source>
</evidence>
<dbReference type="Proteomes" id="UP000827889">
    <property type="component" value="Chromosome 5"/>
</dbReference>
<evidence type="ECO:0000256" key="6">
    <source>
        <dbReference type="ARBA" id="ARBA00023163"/>
    </source>
</evidence>
<dbReference type="RefSeq" id="XP_048135674.1">
    <property type="nucleotide sequence ID" value="XM_048279717.1"/>
</dbReference>
<evidence type="ECO:0000256" key="3">
    <source>
        <dbReference type="ARBA" id="ARBA00022771"/>
    </source>
</evidence>
<name>A0ABM3HGE0_9MYRT</name>
<comment type="subunit">
    <text evidence="8">Interacts with H3K4me3 and to a lesser extent with H3K4me2.</text>
</comment>
<keyword evidence="2 8" id="KW-0479">Metal-binding</keyword>
<dbReference type="SUPFAM" id="SSF57903">
    <property type="entry name" value="FYVE/PHD zinc finger"/>
    <property type="match status" value="1"/>
</dbReference>
<evidence type="ECO:0000256" key="1">
    <source>
        <dbReference type="ARBA" id="ARBA00010445"/>
    </source>
</evidence>